<dbReference type="EMBL" id="BLKI01000007">
    <property type="protein sequence ID" value="GFF66179.1"/>
    <property type="molecule type" value="Genomic_DNA"/>
</dbReference>
<dbReference type="InterPro" id="IPR036047">
    <property type="entry name" value="F-box-like_dom_sf"/>
</dbReference>
<sequence length="190" mass="22165">MSTSSLPPISSLKPLGAHADNQFFRSKKQQSSPLVNLPTEILVQIFSYTNLHDTMALSTSCKYLLSILSFTAFPGDFLFKKLPDLAPIKLILFLLRLAWPREMDGRAKKGLRYCNACLRIYPEKRQYWEEKLSMKISRDFWNSLKSEWEMNLDCPKCYLGHKRTYMCLCHAAFIKRWEQICAEHIGWFGN</sequence>
<organism evidence="3 5">
    <name type="scientific">Aspergillus lentulus</name>
    <dbReference type="NCBI Taxonomy" id="293939"/>
    <lineage>
        <taxon>Eukaryota</taxon>
        <taxon>Fungi</taxon>
        <taxon>Dikarya</taxon>
        <taxon>Ascomycota</taxon>
        <taxon>Pezizomycotina</taxon>
        <taxon>Eurotiomycetes</taxon>
        <taxon>Eurotiomycetidae</taxon>
        <taxon>Eurotiales</taxon>
        <taxon>Aspergillaceae</taxon>
        <taxon>Aspergillus</taxon>
        <taxon>Aspergillus subgen. Fumigati</taxon>
    </lineage>
</organism>
<accession>A0AAN6BTK6</accession>
<evidence type="ECO:0000259" key="1">
    <source>
        <dbReference type="PROSITE" id="PS50181"/>
    </source>
</evidence>
<reference evidence="3" key="3">
    <citation type="submission" date="2020-04" db="EMBL/GenBank/DDBJ databases">
        <authorList>
            <person name="Santos R.A.C."/>
            <person name="Steenwyk J.L."/>
            <person name="Rivero-Menendez O."/>
            <person name="Mead M.E."/>
            <person name="Silva L.P."/>
            <person name="Bastos R.W."/>
            <person name="Alastruey-Izquierdo A."/>
            <person name="Goldman G.H."/>
            <person name="Rokas A."/>
        </authorList>
    </citation>
    <scope>NUCLEOTIDE SEQUENCE</scope>
    <source>
        <strain evidence="3">CNM-CM8927</strain>
    </source>
</reference>
<dbReference type="CDD" id="cd09917">
    <property type="entry name" value="F-box_SF"/>
    <property type="match status" value="1"/>
</dbReference>
<reference evidence="2 4" key="2">
    <citation type="submission" date="2020-01" db="EMBL/GenBank/DDBJ databases">
        <title>Draft genome sequence of Aspergillus lentulus IFM 60648.</title>
        <authorList>
            <person name="Takahashi H."/>
            <person name="Yaguchi T."/>
        </authorList>
    </citation>
    <scope>NUCLEOTIDE SEQUENCE [LARGE SCALE GENOMIC DNA]</scope>
    <source>
        <strain evidence="2 4">IFM 60648</strain>
    </source>
</reference>
<dbReference type="SUPFAM" id="SSF81383">
    <property type="entry name" value="F-box domain"/>
    <property type="match status" value="1"/>
</dbReference>
<evidence type="ECO:0000313" key="2">
    <source>
        <dbReference type="EMBL" id="GFF66179.1"/>
    </source>
</evidence>
<gene>
    <name evidence="3" type="ORF">CNMCM8927_003293</name>
    <name evidence="2" type="ORF">IFM60648_01835</name>
</gene>
<evidence type="ECO:0000313" key="4">
    <source>
        <dbReference type="Proteomes" id="UP000465220"/>
    </source>
</evidence>
<dbReference type="Proteomes" id="UP000465220">
    <property type="component" value="Unassembled WGS sequence"/>
</dbReference>
<reference evidence="3" key="1">
    <citation type="journal article" date="2020" name="bioRxiv">
        <title>Genomic and phenotypic heterogeneity of clinical isolates of the human pathogens Aspergillus fumigatus, Aspergillus lentulus and Aspergillus fumigatiaffinis.</title>
        <authorList>
            <person name="dos Santos R.A.C."/>
            <person name="Steenwyk J.L."/>
            <person name="Rivero-Menendez O."/>
            <person name="Mead M.E."/>
            <person name="Silva L.P."/>
            <person name="Bastos R.W."/>
            <person name="Alastruey-Izquierdo A."/>
            <person name="Goldman G.H."/>
            <person name="Rokas A."/>
        </authorList>
    </citation>
    <scope>NUCLEOTIDE SEQUENCE</scope>
    <source>
        <strain evidence="3">CNM-CM8927</strain>
    </source>
</reference>
<dbReference type="Proteomes" id="UP000649114">
    <property type="component" value="Unassembled WGS sequence"/>
</dbReference>
<keyword evidence="4" id="KW-1185">Reference proteome</keyword>
<name>A0AAN6BTK6_ASPLE</name>
<protein>
    <recommendedName>
        <fullName evidence="1">F-box domain-containing protein</fullName>
    </recommendedName>
</protein>
<dbReference type="InterPro" id="IPR001810">
    <property type="entry name" value="F-box_dom"/>
</dbReference>
<proteinExistence type="predicted"/>
<evidence type="ECO:0000313" key="3">
    <source>
        <dbReference type="EMBL" id="KAF4210028.1"/>
    </source>
</evidence>
<dbReference type="EMBL" id="JAAAPU010000001">
    <property type="protein sequence ID" value="KAF4210028.1"/>
    <property type="molecule type" value="Genomic_DNA"/>
</dbReference>
<dbReference type="AlphaFoldDB" id="A0AAN6BTK6"/>
<dbReference type="Pfam" id="PF12937">
    <property type="entry name" value="F-box-like"/>
    <property type="match status" value="1"/>
</dbReference>
<comment type="caution">
    <text evidence="3">The sequence shown here is derived from an EMBL/GenBank/DDBJ whole genome shotgun (WGS) entry which is preliminary data.</text>
</comment>
<feature type="domain" description="F-box" evidence="1">
    <location>
        <begin position="31"/>
        <end position="82"/>
    </location>
</feature>
<dbReference type="PROSITE" id="PS50181">
    <property type="entry name" value="FBOX"/>
    <property type="match status" value="1"/>
</dbReference>
<evidence type="ECO:0000313" key="5">
    <source>
        <dbReference type="Proteomes" id="UP000649114"/>
    </source>
</evidence>